<dbReference type="OrthoDB" id="9808747at2"/>
<dbReference type="GO" id="GO:0042578">
    <property type="term" value="F:phosphoric ester hydrolase activity"/>
    <property type="evidence" value="ECO:0007669"/>
    <property type="project" value="TreeGrafter"/>
</dbReference>
<reference evidence="3" key="1">
    <citation type="submission" date="2016-10" db="EMBL/GenBank/DDBJ databases">
        <authorList>
            <person name="Varghese N."/>
            <person name="Submissions S."/>
        </authorList>
    </citation>
    <scope>NUCLEOTIDE SEQUENCE [LARGE SCALE GENOMIC DNA]</scope>
    <source>
        <strain evidence="3">DSM 13327</strain>
    </source>
</reference>
<dbReference type="AlphaFoldDB" id="A0A1I4HVU5"/>
<sequence>MKIVADLHIHTVASGHAYSTILENVTAAAEKGLEMIAITDHGPDMPGGPHAYHFGNLKAVPAELFGVRILKGVEANVIDLEGNLDLPVDRLSSLEIVLAGLHTVCSPNGSVAENTQMMVNAMKNPWVDAIVHPGNPEFLVDAETIVKAAVEYDVALEINNSSLKVSRVGSRPYCENIAALAKQYGAKIILGTDSHFALAIGDFSQAIEVLEKYKISPDLVINTSVENVLHHLNRRSNRKSSVN</sequence>
<name>A0A1I4HVU5_9FIRM</name>
<dbReference type="SUPFAM" id="SSF89550">
    <property type="entry name" value="PHP domain-like"/>
    <property type="match status" value="1"/>
</dbReference>
<organism evidence="2 3">
    <name type="scientific">Pelosinus propionicus DSM 13327</name>
    <dbReference type="NCBI Taxonomy" id="1123291"/>
    <lineage>
        <taxon>Bacteria</taxon>
        <taxon>Bacillati</taxon>
        <taxon>Bacillota</taxon>
        <taxon>Negativicutes</taxon>
        <taxon>Selenomonadales</taxon>
        <taxon>Sporomusaceae</taxon>
        <taxon>Pelosinus</taxon>
    </lineage>
</organism>
<protein>
    <submittedName>
        <fullName evidence="2">Putative hydrolase</fullName>
    </submittedName>
</protein>
<proteinExistence type="predicted"/>
<dbReference type="GO" id="GO:0005829">
    <property type="term" value="C:cytosol"/>
    <property type="evidence" value="ECO:0007669"/>
    <property type="project" value="TreeGrafter"/>
</dbReference>
<keyword evidence="2" id="KW-0378">Hydrolase</keyword>
<dbReference type="Gene3D" id="3.20.20.140">
    <property type="entry name" value="Metal-dependent hydrolases"/>
    <property type="match status" value="1"/>
</dbReference>
<evidence type="ECO:0000313" key="2">
    <source>
        <dbReference type="EMBL" id="SFL46302.1"/>
    </source>
</evidence>
<accession>A0A1I4HVU5</accession>
<dbReference type="CDD" id="cd07437">
    <property type="entry name" value="PHP_HisPPase_Ycdx_like"/>
    <property type="match status" value="1"/>
</dbReference>
<dbReference type="InterPro" id="IPR003141">
    <property type="entry name" value="Pol/His_phosphatase_N"/>
</dbReference>
<evidence type="ECO:0000313" key="3">
    <source>
        <dbReference type="Proteomes" id="UP000199520"/>
    </source>
</evidence>
<dbReference type="Proteomes" id="UP000199520">
    <property type="component" value="Unassembled WGS sequence"/>
</dbReference>
<dbReference type="GO" id="GO:0008270">
    <property type="term" value="F:zinc ion binding"/>
    <property type="evidence" value="ECO:0007669"/>
    <property type="project" value="TreeGrafter"/>
</dbReference>
<feature type="domain" description="Polymerase/histidinol phosphatase N-terminal" evidence="1">
    <location>
        <begin position="5"/>
        <end position="79"/>
    </location>
</feature>
<dbReference type="PANTHER" id="PTHR36928">
    <property type="entry name" value="PHOSPHATASE YCDX-RELATED"/>
    <property type="match status" value="1"/>
</dbReference>
<evidence type="ECO:0000259" key="1">
    <source>
        <dbReference type="SMART" id="SM00481"/>
    </source>
</evidence>
<dbReference type="InterPro" id="IPR004013">
    <property type="entry name" value="PHP_dom"/>
</dbReference>
<dbReference type="RefSeq" id="WP_090933148.1">
    <property type="nucleotide sequence ID" value="NZ_FOTS01000005.1"/>
</dbReference>
<dbReference type="InterPro" id="IPR050243">
    <property type="entry name" value="PHP_phosphatase"/>
</dbReference>
<dbReference type="SMART" id="SM00481">
    <property type="entry name" value="POLIIIAc"/>
    <property type="match status" value="1"/>
</dbReference>
<gene>
    <name evidence="2" type="ORF">SAMN04490355_100590</name>
</gene>
<keyword evidence="3" id="KW-1185">Reference proteome</keyword>
<dbReference type="InterPro" id="IPR016195">
    <property type="entry name" value="Pol/histidinol_Pase-like"/>
</dbReference>
<dbReference type="STRING" id="1123291.SAMN04490355_100590"/>
<dbReference type="Pfam" id="PF02811">
    <property type="entry name" value="PHP"/>
    <property type="match status" value="1"/>
</dbReference>
<dbReference type="EMBL" id="FOTS01000005">
    <property type="protein sequence ID" value="SFL46302.1"/>
    <property type="molecule type" value="Genomic_DNA"/>
</dbReference>
<dbReference type="PANTHER" id="PTHR36928:SF1">
    <property type="entry name" value="PHOSPHATASE YCDX-RELATED"/>
    <property type="match status" value="1"/>
</dbReference>
<dbReference type="NCBIfam" id="NF006702">
    <property type="entry name" value="PRK09248.1"/>
    <property type="match status" value="1"/>
</dbReference>